<keyword evidence="7" id="KW-0560">Oxidoreductase</keyword>
<dbReference type="EMBL" id="BRLH01000001">
    <property type="protein sequence ID" value="GKX54451.1"/>
    <property type="molecule type" value="Genomic_DNA"/>
</dbReference>
<dbReference type="PROSITE" id="PS51318">
    <property type="entry name" value="TAT"/>
    <property type="match status" value="1"/>
</dbReference>
<gene>
    <name evidence="11" type="ORF">SOASR030_05630</name>
</gene>
<dbReference type="InterPro" id="IPR037946">
    <property type="entry name" value="MopB_CT_Tetrathionate"/>
</dbReference>
<sequence length="1030" mass="112920">MNKNRRNLLKAGLAVGGTSAFIAGYGQTAKHILEGVITGSSGEKPKHAHFGNSLEPEYQITHKERLIANPNQRVSPSMCLGCWTLCGVRVRIDNRTDEILRISGNPYHPLSQEQQLPFETPIKRAYLSLTGESGSGDGRSTACARGNAMLALRNSPYRITQPMKRVGKRGEGKWLPISYEQLLNEIIEGGDLFGEGHVDGLRAIRDIETPLDAQNPEYGPKANQLLVTNASDEGRDDILKRFTFNGFGTRNFSNHGAYCGFSFRAGSGALMNDLDNYTHVKPDIENVKFALFIGMSPAQAGNPFKRQARQLASARTRPDFEYVVVSPSLPASSSLSAGDNNRWLPIRPGSDAALVMGMIRWIIENERFNALFLSQPGEAAMAVANTAHWSNATHLVICDEQHPRCGAFLRASEMNMPYGGEPLSDDDVPLVIDNASGQLTLSTQPAPAQLFVDTKIATPSGTVHVKSSLQLLKEEAMKYDLNFYSRECAIPVEEIIQLATRFTSHGDRAAVDTHGGTMHSSGFYTAYAILMLNALIGNLNVKGGVMAKAGRYPTSGKGPRYNFAQFPNKVVPKGVFISRNRFKYENTSEYRRRVDAGQSPYPTRAPWYPFSQPLMTEQLSAAIDGYPYRLKAWINHMANPLYAIPGIAALLEEKLKDPQQLPLIITIDPFISETGALSDYLIPDSVTYESWGMAAPWHGVPTKATTARWPVVNCLNAHTPDDRPINMENVIIDIAKRLKLGGFGEKAIQDAEGSWRDIHSAEDYYLMAAANLAFIDGGVPNASMEDVQLSGLERLLPAMEKTLAPDELLKVAYVLARGGRFENASERYQGNRMKHRWKKPLAVWNETLATSRNSLSGKRYVGCPTWYPPLTADGTPLRQVYPEGEWPLLLTSFKSNVHSSVSQLSPLLNCVKGANPVYIHPQDAERFAISTGDAFTIATPGGEMRAAAIVVEGVIPGTLAIEHGFGHKELGARAHTVGDRPQEPRTDDVKGVNINDIGLTDPTREGKGVLLDWVVGSAARQALPAKISRS</sequence>
<feature type="domain" description="4Fe-4S Mo/W bis-MGD-type" evidence="10">
    <location>
        <begin position="72"/>
        <end position="157"/>
    </location>
</feature>
<evidence type="ECO:0000256" key="5">
    <source>
        <dbReference type="ARBA" id="ARBA00022723"/>
    </source>
</evidence>
<keyword evidence="6" id="KW-0732">Signal</keyword>
<dbReference type="GO" id="GO:0043546">
    <property type="term" value="F:molybdopterin cofactor binding"/>
    <property type="evidence" value="ECO:0007669"/>
    <property type="project" value="InterPro"/>
</dbReference>
<evidence type="ECO:0000313" key="11">
    <source>
        <dbReference type="EMBL" id="GKX54451.1"/>
    </source>
</evidence>
<name>A0AAV5N118_9GAMM</name>
<dbReference type="GO" id="GO:0051539">
    <property type="term" value="F:4 iron, 4 sulfur cluster binding"/>
    <property type="evidence" value="ECO:0007669"/>
    <property type="project" value="UniProtKB-KW"/>
</dbReference>
<accession>A0AAV5N118</accession>
<dbReference type="GO" id="GO:0016491">
    <property type="term" value="F:oxidoreductase activity"/>
    <property type="evidence" value="ECO:0007669"/>
    <property type="project" value="UniProtKB-KW"/>
</dbReference>
<dbReference type="Gene3D" id="2.20.25.90">
    <property type="entry name" value="ADC-like domains"/>
    <property type="match status" value="1"/>
</dbReference>
<dbReference type="Gene3D" id="3.40.50.740">
    <property type="match status" value="2"/>
</dbReference>
<dbReference type="CDD" id="cd02780">
    <property type="entry name" value="MopB_CT_Tetrathionate_Arsenate-R"/>
    <property type="match status" value="1"/>
</dbReference>
<evidence type="ECO:0000256" key="9">
    <source>
        <dbReference type="ARBA" id="ARBA00023014"/>
    </source>
</evidence>
<keyword evidence="5" id="KW-0479">Metal-binding</keyword>
<organism evidence="11 12">
    <name type="scientific">Leminorella grimontii</name>
    <dbReference type="NCBI Taxonomy" id="82981"/>
    <lineage>
        <taxon>Bacteria</taxon>
        <taxon>Pseudomonadati</taxon>
        <taxon>Pseudomonadota</taxon>
        <taxon>Gammaproteobacteria</taxon>
        <taxon>Enterobacterales</taxon>
        <taxon>Budviciaceae</taxon>
        <taxon>Leminorella</taxon>
    </lineage>
</organism>
<keyword evidence="12" id="KW-1185">Reference proteome</keyword>
<dbReference type="InterPro" id="IPR041929">
    <property type="entry name" value="Tetrathionate-R_A_N"/>
</dbReference>
<dbReference type="InterPro" id="IPR009010">
    <property type="entry name" value="Asp_de-COase-like_dom_sf"/>
</dbReference>
<dbReference type="PANTHER" id="PTHR43742:SF9">
    <property type="entry name" value="TETRATHIONATE REDUCTASE SUBUNIT A"/>
    <property type="match status" value="1"/>
</dbReference>
<dbReference type="Pfam" id="PF00384">
    <property type="entry name" value="Molybdopterin"/>
    <property type="match status" value="1"/>
</dbReference>
<comment type="caution">
    <text evidence="11">The sequence shown here is derived from an EMBL/GenBank/DDBJ whole genome shotgun (WGS) entry which is preliminary data.</text>
</comment>
<dbReference type="SMART" id="SM00926">
    <property type="entry name" value="Molybdop_Fe4S4"/>
    <property type="match status" value="1"/>
</dbReference>
<dbReference type="InterPro" id="IPR006311">
    <property type="entry name" value="TAT_signal"/>
</dbReference>
<keyword evidence="8" id="KW-0408">Iron</keyword>
<dbReference type="SUPFAM" id="SSF50692">
    <property type="entry name" value="ADC-like"/>
    <property type="match status" value="1"/>
</dbReference>
<evidence type="ECO:0000256" key="2">
    <source>
        <dbReference type="ARBA" id="ARBA00010312"/>
    </source>
</evidence>
<evidence type="ECO:0000256" key="6">
    <source>
        <dbReference type="ARBA" id="ARBA00022729"/>
    </source>
</evidence>
<dbReference type="AlphaFoldDB" id="A0AAV5N118"/>
<evidence type="ECO:0000313" key="12">
    <source>
        <dbReference type="Proteomes" id="UP001058124"/>
    </source>
</evidence>
<evidence type="ECO:0000256" key="1">
    <source>
        <dbReference type="ARBA" id="ARBA00001942"/>
    </source>
</evidence>
<keyword evidence="9" id="KW-0411">Iron-sulfur</keyword>
<dbReference type="PANTHER" id="PTHR43742">
    <property type="entry name" value="TRIMETHYLAMINE-N-OXIDE REDUCTASE"/>
    <property type="match status" value="1"/>
</dbReference>
<keyword evidence="4" id="KW-0500">Molybdenum</keyword>
<keyword evidence="3" id="KW-0004">4Fe-4S</keyword>
<dbReference type="RefSeq" id="WP_027273012.1">
    <property type="nucleotide sequence ID" value="NZ_BRLH01000001.1"/>
</dbReference>
<reference evidence="11" key="1">
    <citation type="submission" date="2022-06" db="EMBL/GenBank/DDBJ databases">
        <title>Draft genome sequences of Leminorella grimontii str. JCM5902.</title>
        <authorList>
            <person name="Wakabayashi Y."/>
            <person name="Kojima K."/>
        </authorList>
    </citation>
    <scope>NUCLEOTIDE SEQUENCE</scope>
    <source>
        <strain evidence="11">JCM 5902</strain>
    </source>
</reference>
<evidence type="ECO:0000256" key="3">
    <source>
        <dbReference type="ARBA" id="ARBA00022485"/>
    </source>
</evidence>
<evidence type="ECO:0000256" key="8">
    <source>
        <dbReference type="ARBA" id="ARBA00023004"/>
    </source>
</evidence>
<dbReference type="Pfam" id="PF01568">
    <property type="entry name" value="Molydop_binding"/>
    <property type="match status" value="1"/>
</dbReference>
<dbReference type="SUPFAM" id="SSF53706">
    <property type="entry name" value="Formate dehydrogenase/DMSO reductase, domains 1-3"/>
    <property type="match status" value="1"/>
</dbReference>
<dbReference type="CDD" id="cd02758">
    <property type="entry name" value="MopB_Tetrathionate-Ra"/>
    <property type="match status" value="1"/>
</dbReference>
<evidence type="ECO:0000259" key="10">
    <source>
        <dbReference type="PROSITE" id="PS51669"/>
    </source>
</evidence>
<dbReference type="InterPro" id="IPR006656">
    <property type="entry name" value="Mopterin_OxRdtase"/>
</dbReference>
<protein>
    <submittedName>
        <fullName evidence="11">Tetrathionate reductase subunit A</fullName>
    </submittedName>
</protein>
<dbReference type="PROSITE" id="PS51669">
    <property type="entry name" value="4FE4S_MOW_BIS_MGD"/>
    <property type="match status" value="1"/>
</dbReference>
<dbReference type="InterPro" id="IPR050612">
    <property type="entry name" value="Prok_Mopterin_Oxidored"/>
</dbReference>
<dbReference type="Gene3D" id="3.40.228.10">
    <property type="entry name" value="Dimethylsulfoxide Reductase, domain 2"/>
    <property type="match status" value="1"/>
</dbReference>
<comment type="cofactor">
    <cofactor evidence="1">
        <name>Mo-bis(molybdopterin guanine dinucleotide)</name>
        <dbReference type="ChEBI" id="CHEBI:60539"/>
    </cofactor>
</comment>
<dbReference type="GO" id="GO:0046872">
    <property type="term" value="F:metal ion binding"/>
    <property type="evidence" value="ECO:0007669"/>
    <property type="project" value="UniProtKB-KW"/>
</dbReference>
<evidence type="ECO:0000256" key="7">
    <source>
        <dbReference type="ARBA" id="ARBA00023002"/>
    </source>
</evidence>
<proteinExistence type="inferred from homology"/>
<dbReference type="Gene3D" id="2.40.40.20">
    <property type="match status" value="1"/>
</dbReference>
<dbReference type="Proteomes" id="UP001058124">
    <property type="component" value="Unassembled WGS sequence"/>
</dbReference>
<evidence type="ECO:0000256" key="4">
    <source>
        <dbReference type="ARBA" id="ARBA00022505"/>
    </source>
</evidence>
<comment type="similarity">
    <text evidence="2">Belongs to the prokaryotic molybdopterin-containing oxidoreductase family.</text>
</comment>
<dbReference type="InterPro" id="IPR006657">
    <property type="entry name" value="MoPterin_dinucl-bd_dom"/>
</dbReference>
<dbReference type="InterPro" id="IPR006963">
    <property type="entry name" value="Mopterin_OxRdtase_4Fe-4S_dom"/>
</dbReference>